<organism evidence="5 6">
    <name type="scientific">Psychromarinibacter sediminicola</name>
    <dbReference type="NCBI Taxonomy" id="3033385"/>
    <lineage>
        <taxon>Bacteria</taxon>
        <taxon>Pseudomonadati</taxon>
        <taxon>Pseudomonadota</taxon>
        <taxon>Alphaproteobacteria</taxon>
        <taxon>Rhodobacterales</taxon>
        <taxon>Paracoccaceae</taxon>
        <taxon>Psychromarinibacter</taxon>
    </lineage>
</organism>
<dbReference type="GO" id="GO:0003700">
    <property type="term" value="F:DNA-binding transcription factor activity"/>
    <property type="evidence" value="ECO:0007669"/>
    <property type="project" value="TreeGrafter"/>
</dbReference>
<dbReference type="GO" id="GO:0000976">
    <property type="term" value="F:transcription cis-regulatory region binding"/>
    <property type="evidence" value="ECO:0007669"/>
    <property type="project" value="TreeGrafter"/>
</dbReference>
<keyword evidence="1 2" id="KW-0238">DNA-binding</keyword>
<comment type="caution">
    <text evidence="5">The sequence shown here is derived from an EMBL/GenBank/DDBJ whole genome shotgun (WGS) entry which is preliminary data.</text>
</comment>
<dbReference type="InterPro" id="IPR050109">
    <property type="entry name" value="HTH-type_TetR-like_transc_reg"/>
</dbReference>
<protein>
    <submittedName>
        <fullName evidence="5">TetR/AcrR family transcriptional regulator</fullName>
    </submittedName>
</protein>
<evidence type="ECO:0000259" key="4">
    <source>
        <dbReference type="PROSITE" id="PS50977"/>
    </source>
</evidence>
<evidence type="ECO:0000256" key="3">
    <source>
        <dbReference type="SAM" id="MobiDB-lite"/>
    </source>
</evidence>
<evidence type="ECO:0000256" key="2">
    <source>
        <dbReference type="PROSITE-ProRule" id="PRU00335"/>
    </source>
</evidence>
<dbReference type="PANTHER" id="PTHR30055:SF181">
    <property type="entry name" value="BLR6905 PROTEIN"/>
    <property type="match status" value="1"/>
</dbReference>
<proteinExistence type="predicted"/>
<dbReference type="PROSITE" id="PS50977">
    <property type="entry name" value="HTH_TETR_2"/>
    <property type="match status" value="1"/>
</dbReference>
<feature type="region of interest" description="Disordered" evidence="3">
    <location>
        <begin position="1"/>
        <end position="32"/>
    </location>
</feature>
<sequence>MKARSTSLRGTKKPREASGAEGGTPRSRLPHAERKAQILETAGRFFSEHGLTAQTRALAQECGISQRLLYRFFPTKEDLLAEVYREEILGHFKSVWFVELQDRSRPIEARLNDFYKDYLASVLTRRWLRLFMYASLADARMAPDYIAGVVIQLLELIVQEVAAEQGVDLPDDKDLLHEAAWVLHGAISHYAIRRHLYHAGSTLPEDRVVRMQVRMFIAGFQSYFEAEAEPSG</sequence>
<name>A0AAE3NRB4_9RHOB</name>
<feature type="DNA-binding region" description="H-T-H motif" evidence="2">
    <location>
        <begin position="54"/>
        <end position="73"/>
    </location>
</feature>
<keyword evidence="6" id="KW-1185">Reference proteome</keyword>
<accession>A0AAE3NRB4</accession>
<dbReference type="Gene3D" id="1.10.357.10">
    <property type="entry name" value="Tetracycline Repressor, domain 2"/>
    <property type="match status" value="1"/>
</dbReference>
<dbReference type="Proteomes" id="UP001220964">
    <property type="component" value="Unassembled WGS sequence"/>
</dbReference>
<dbReference type="PRINTS" id="PR00455">
    <property type="entry name" value="HTHTETR"/>
</dbReference>
<dbReference type="PANTHER" id="PTHR30055">
    <property type="entry name" value="HTH-TYPE TRANSCRIPTIONAL REGULATOR RUTR"/>
    <property type="match status" value="1"/>
</dbReference>
<dbReference type="EMBL" id="JARGYC010000041">
    <property type="protein sequence ID" value="MDF0602083.1"/>
    <property type="molecule type" value="Genomic_DNA"/>
</dbReference>
<dbReference type="RefSeq" id="WP_275568220.1">
    <property type="nucleotide sequence ID" value="NZ_JARGYC010000041.1"/>
</dbReference>
<evidence type="ECO:0000313" key="5">
    <source>
        <dbReference type="EMBL" id="MDF0602083.1"/>
    </source>
</evidence>
<dbReference type="Pfam" id="PF00440">
    <property type="entry name" value="TetR_N"/>
    <property type="match status" value="1"/>
</dbReference>
<dbReference type="SUPFAM" id="SSF46689">
    <property type="entry name" value="Homeodomain-like"/>
    <property type="match status" value="1"/>
</dbReference>
<feature type="domain" description="HTH tetR-type" evidence="4">
    <location>
        <begin position="32"/>
        <end position="91"/>
    </location>
</feature>
<gene>
    <name evidence="5" type="ORF">P1J78_15180</name>
</gene>
<dbReference type="InterPro" id="IPR001647">
    <property type="entry name" value="HTH_TetR"/>
</dbReference>
<evidence type="ECO:0000256" key="1">
    <source>
        <dbReference type="ARBA" id="ARBA00023125"/>
    </source>
</evidence>
<dbReference type="AlphaFoldDB" id="A0AAE3NRB4"/>
<reference evidence="5" key="1">
    <citation type="submission" date="2023-03" db="EMBL/GenBank/DDBJ databases">
        <title>Multiphase analysis and comparison of six strains from genera Psychromarinibacter, Lutimaribacter, and Maritimibacter, including a novel species: Psychromarinibacter sediminicola sp. nov.</title>
        <authorList>
            <person name="Wang Y.-H."/>
            <person name="Ye M.-Q."/>
            <person name="Du Z.-J."/>
        </authorList>
    </citation>
    <scope>NUCLEOTIDE SEQUENCE</scope>
    <source>
        <strain evidence="5">C21-152</strain>
    </source>
</reference>
<dbReference type="InterPro" id="IPR009057">
    <property type="entry name" value="Homeodomain-like_sf"/>
</dbReference>
<evidence type="ECO:0000313" key="6">
    <source>
        <dbReference type="Proteomes" id="UP001220964"/>
    </source>
</evidence>